<name>A0A2G5CDX5_AQUCA</name>
<sequence length="119" mass="13802">MQGFTSTISNSMDNTICTVHPKQNNSHATNPPKNWKHYCDHDMLTETTYMLVHCTTPTLCMNSFAYFIPNTELPTESEKMNDGFERIHTFEHAVLRNHQRPSRFISAKTMRNQPAHKDC</sequence>
<organism evidence="1 2">
    <name type="scientific">Aquilegia coerulea</name>
    <name type="common">Rocky mountain columbine</name>
    <dbReference type="NCBI Taxonomy" id="218851"/>
    <lineage>
        <taxon>Eukaryota</taxon>
        <taxon>Viridiplantae</taxon>
        <taxon>Streptophyta</taxon>
        <taxon>Embryophyta</taxon>
        <taxon>Tracheophyta</taxon>
        <taxon>Spermatophyta</taxon>
        <taxon>Magnoliopsida</taxon>
        <taxon>Ranunculales</taxon>
        <taxon>Ranunculaceae</taxon>
        <taxon>Thalictroideae</taxon>
        <taxon>Aquilegia</taxon>
    </lineage>
</organism>
<proteinExistence type="predicted"/>
<accession>A0A2G5CDX5</accession>
<evidence type="ECO:0000313" key="1">
    <source>
        <dbReference type="EMBL" id="PIA29478.1"/>
    </source>
</evidence>
<dbReference type="EMBL" id="KZ305077">
    <property type="protein sequence ID" value="PIA29478.1"/>
    <property type="molecule type" value="Genomic_DNA"/>
</dbReference>
<evidence type="ECO:0000313" key="2">
    <source>
        <dbReference type="Proteomes" id="UP000230069"/>
    </source>
</evidence>
<reference evidence="1 2" key="1">
    <citation type="submission" date="2017-09" db="EMBL/GenBank/DDBJ databases">
        <title>WGS assembly of Aquilegia coerulea Goldsmith.</title>
        <authorList>
            <person name="Hodges S."/>
            <person name="Kramer E."/>
            <person name="Nordborg M."/>
            <person name="Tomkins J."/>
            <person name="Borevitz J."/>
            <person name="Derieg N."/>
            <person name="Yan J."/>
            <person name="Mihaltcheva S."/>
            <person name="Hayes R.D."/>
            <person name="Rokhsar D."/>
        </authorList>
    </citation>
    <scope>NUCLEOTIDE SEQUENCE [LARGE SCALE GENOMIC DNA]</scope>
    <source>
        <strain evidence="2">cv. Goldsmith</strain>
    </source>
</reference>
<dbReference type="AlphaFoldDB" id="A0A2G5CDX5"/>
<gene>
    <name evidence="1" type="ORF">AQUCO_06000082v1</name>
</gene>
<protein>
    <submittedName>
        <fullName evidence="1">Uncharacterized protein</fullName>
    </submittedName>
</protein>
<dbReference type="Proteomes" id="UP000230069">
    <property type="component" value="Unassembled WGS sequence"/>
</dbReference>
<keyword evidence="2" id="KW-1185">Reference proteome</keyword>
<dbReference type="InParanoid" id="A0A2G5CDX5"/>